<evidence type="ECO:0000313" key="1">
    <source>
        <dbReference type="EMBL" id="KRM89189.1"/>
    </source>
</evidence>
<comment type="caution">
    <text evidence="1">The sequence shown here is derived from an EMBL/GenBank/DDBJ whole genome shotgun (WGS) entry which is preliminary data.</text>
</comment>
<dbReference type="Gene3D" id="3.30.1820.10">
    <property type="entry name" value="Lp2179-like"/>
    <property type="match status" value="1"/>
</dbReference>
<dbReference type="EMBL" id="AYYX01000010">
    <property type="protein sequence ID" value="KRM89189.1"/>
    <property type="molecule type" value="Genomic_DNA"/>
</dbReference>
<dbReference type="eggNOG" id="ENOG5032U9W">
    <property type="taxonomic scope" value="Bacteria"/>
</dbReference>
<sequence length="112" mass="12754">MGYAKQAKLLGDQRVFSLAPEIKKYTLRDIGFVESKGGKFVLERPLDPRADFAASLKLKVTISADLKTFKMLATNGNGLRELNLFKKNDPQVLEQLEFSLRELQDRQVIRLN</sequence>
<keyword evidence="2" id="KW-1185">Reference proteome</keyword>
<dbReference type="RefSeq" id="WP_010580143.1">
    <property type="nucleotide sequence ID" value="NZ_AHYZ01000061.1"/>
</dbReference>
<gene>
    <name evidence="1" type="ORF">FD21_GL000116</name>
</gene>
<dbReference type="SUPFAM" id="SSF160800">
    <property type="entry name" value="Lp2179-like"/>
    <property type="match status" value="1"/>
</dbReference>
<dbReference type="Pfam" id="PF08866">
    <property type="entry name" value="DUF1831"/>
    <property type="match status" value="1"/>
</dbReference>
<dbReference type="InterPro" id="IPR014965">
    <property type="entry name" value="Amino_acid_metab_prot_put"/>
</dbReference>
<protein>
    <recommendedName>
        <fullName evidence="3">Cysteine desulfurase</fullName>
    </recommendedName>
</protein>
<dbReference type="AlphaFoldDB" id="A0A0R2CCV3"/>
<evidence type="ECO:0000313" key="2">
    <source>
        <dbReference type="Proteomes" id="UP000051576"/>
    </source>
</evidence>
<name>A0A0R2CCV3_9LACO</name>
<evidence type="ECO:0008006" key="3">
    <source>
        <dbReference type="Google" id="ProtNLM"/>
    </source>
</evidence>
<dbReference type="PATRIC" id="fig|1133569.4.peg.116"/>
<dbReference type="Proteomes" id="UP000051576">
    <property type="component" value="Unassembled WGS sequence"/>
</dbReference>
<proteinExistence type="predicted"/>
<accession>A0A0R2CCV3</accession>
<dbReference type="OrthoDB" id="2166222at2"/>
<dbReference type="InterPro" id="IPR035942">
    <property type="entry name" value="Lp2179-like_sf"/>
</dbReference>
<organism evidence="1 2">
    <name type="scientific">Liquorilactobacillus vini DSM 20605</name>
    <dbReference type="NCBI Taxonomy" id="1133569"/>
    <lineage>
        <taxon>Bacteria</taxon>
        <taxon>Bacillati</taxon>
        <taxon>Bacillota</taxon>
        <taxon>Bacilli</taxon>
        <taxon>Lactobacillales</taxon>
        <taxon>Lactobacillaceae</taxon>
        <taxon>Liquorilactobacillus</taxon>
    </lineage>
</organism>
<dbReference type="STRING" id="1133569.FD21_GL000116"/>
<reference evidence="1 2" key="1">
    <citation type="journal article" date="2015" name="Genome Announc.">
        <title>Expanding the biotechnology potential of lactobacilli through comparative genomics of 213 strains and associated genera.</title>
        <authorList>
            <person name="Sun Z."/>
            <person name="Harris H.M."/>
            <person name="McCann A."/>
            <person name="Guo C."/>
            <person name="Argimon S."/>
            <person name="Zhang W."/>
            <person name="Yang X."/>
            <person name="Jeffery I.B."/>
            <person name="Cooney J.C."/>
            <person name="Kagawa T.F."/>
            <person name="Liu W."/>
            <person name="Song Y."/>
            <person name="Salvetti E."/>
            <person name="Wrobel A."/>
            <person name="Rasinkangas P."/>
            <person name="Parkhill J."/>
            <person name="Rea M.C."/>
            <person name="O'Sullivan O."/>
            <person name="Ritari J."/>
            <person name="Douillard F.P."/>
            <person name="Paul Ross R."/>
            <person name="Yang R."/>
            <person name="Briner A.E."/>
            <person name="Felis G.E."/>
            <person name="de Vos W.M."/>
            <person name="Barrangou R."/>
            <person name="Klaenhammer T.R."/>
            <person name="Caufield P.W."/>
            <person name="Cui Y."/>
            <person name="Zhang H."/>
            <person name="O'Toole P.W."/>
        </authorList>
    </citation>
    <scope>NUCLEOTIDE SEQUENCE [LARGE SCALE GENOMIC DNA]</scope>
    <source>
        <strain evidence="1 2">DSM 20605</strain>
    </source>
</reference>